<dbReference type="GO" id="GO:0071897">
    <property type="term" value="P:DNA biosynthetic process"/>
    <property type="evidence" value="ECO:0007669"/>
    <property type="project" value="UniProtKB-KW"/>
</dbReference>
<dbReference type="AlphaFoldDB" id="A0A8B7XKE3"/>
<dbReference type="KEGG" id="aplc:110973713"/>
<evidence type="ECO:0000256" key="12">
    <source>
        <dbReference type="RuleBase" id="RU004165"/>
    </source>
</evidence>
<dbReference type="InterPro" id="IPR001267">
    <property type="entry name" value="Thymidine_kinase"/>
</dbReference>
<evidence type="ECO:0000256" key="8">
    <source>
        <dbReference type="ARBA" id="ARBA00022840"/>
    </source>
</evidence>
<dbReference type="InterPro" id="IPR020633">
    <property type="entry name" value="Thymidine_kinase_CS"/>
</dbReference>
<keyword evidence="5 11" id="KW-0547">Nucleotide-binding</keyword>
<accession>A0A8B7XKE3</accession>
<comment type="subunit">
    <text evidence="9">Homotetramer. Tetramerization from dimerization is induced by ATP and increases catalytic efficiency due to a high affinity for thymidine. Tetramerization is inhibited by phosphorylation at Ser-13. Interacts (via the KEN box) with FZR1.</text>
</comment>
<name>A0A8B7XKE3_ACAPL</name>
<evidence type="ECO:0000313" key="13">
    <source>
        <dbReference type="Proteomes" id="UP000694845"/>
    </source>
</evidence>
<dbReference type="OMA" id="EAYEPRC"/>
<dbReference type="PANTHER" id="PTHR11441">
    <property type="entry name" value="THYMIDINE KINASE"/>
    <property type="match status" value="1"/>
</dbReference>
<dbReference type="Gene3D" id="3.30.60.20">
    <property type="match status" value="1"/>
</dbReference>
<reference evidence="14" key="1">
    <citation type="submission" date="2025-08" db="UniProtKB">
        <authorList>
            <consortium name="RefSeq"/>
        </authorList>
    </citation>
    <scope>IDENTIFICATION</scope>
</reference>
<keyword evidence="2 11" id="KW-0237">DNA synthesis</keyword>
<evidence type="ECO:0000256" key="1">
    <source>
        <dbReference type="ARBA" id="ARBA00007587"/>
    </source>
</evidence>
<keyword evidence="7" id="KW-0862">Zinc</keyword>
<dbReference type="GO" id="GO:0046104">
    <property type="term" value="P:thymidine metabolic process"/>
    <property type="evidence" value="ECO:0007669"/>
    <property type="project" value="TreeGrafter"/>
</dbReference>
<keyword evidence="8 11" id="KW-0067">ATP-binding</keyword>
<dbReference type="FunFam" id="3.40.50.300:FF:000761">
    <property type="entry name" value="Thymidine kinase"/>
    <property type="match status" value="1"/>
</dbReference>
<keyword evidence="4" id="KW-0479">Metal-binding</keyword>
<keyword evidence="3 11" id="KW-0808">Transferase</keyword>
<comment type="catalytic activity">
    <reaction evidence="10">
        <text>thymidine + ATP = dTMP + ADP + H(+)</text>
        <dbReference type="Rhea" id="RHEA:19129"/>
        <dbReference type="ChEBI" id="CHEBI:15378"/>
        <dbReference type="ChEBI" id="CHEBI:17748"/>
        <dbReference type="ChEBI" id="CHEBI:30616"/>
        <dbReference type="ChEBI" id="CHEBI:63528"/>
        <dbReference type="ChEBI" id="CHEBI:456216"/>
        <dbReference type="EC" id="2.7.1.21"/>
    </reaction>
    <physiologicalReaction direction="left-to-right" evidence="10">
        <dbReference type="Rhea" id="RHEA:19130"/>
    </physiologicalReaction>
</comment>
<dbReference type="Pfam" id="PF00265">
    <property type="entry name" value="TK"/>
    <property type="match status" value="1"/>
</dbReference>
<evidence type="ECO:0000256" key="3">
    <source>
        <dbReference type="ARBA" id="ARBA00022679"/>
    </source>
</evidence>
<dbReference type="InterPro" id="IPR027417">
    <property type="entry name" value="P-loop_NTPase"/>
</dbReference>
<dbReference type="GO" id="GO:0005524">
    <property type="term" value="F:ATP binding"/>
    <property type="evidence" value="ECO:0007669"/>
    <property type="project" value="UniProtKB-KW"/>
</dbReference>
<evidence type="ECO:0000256" key="2">
    <source>
        <dbReference type="ARBA" id="ARBA00022634"/>
    </source>
</evidence>
<dbReference type="OrthoDB" id="439028at2759"/>
<dbReference type="SUPFAM" id="SSF52540">
    <property type="entry name" value="P-loop containing nucleoside triphosphate hydrolases"/>
    <property type="match status" value="1"/>
</dbReference>
<dbReference type="SUPFAM" id="SSF57716">
    <property type="entry name" value="Glucocorticoid receptor-like (DNA-binding domain)"/>
    <property type="match status" value="1"/>
</dbReference>
<evidence type="ECO:0000256" key="9">
    <source>
        <dbReference type="ARBA" id="ARBA00046642"/>
    </source>
</evidence>
<dbReference type="GeneID" id="110973713"/>
<dbReference type="Gene3D" id="3.40.50.300">
    <property type="entry name" value="P-loop containing nucleotide triphosphate hydrolases"/>
    <property type="match status" value="1"/>
</dbReference>
<dbReference type="FunFam" id="3.30.60.20:FF:000028">
    <property type="entry name" value="Thymidine kinase"/>
    <property type="match status" value="1"/>
</dbReference>
<dbReference type="GO" id="GO:0046872">
    <property type="term" value="F:metal ion binding"/>
    <property type="evidence" value="ECO:0007669"/>
    <property type="project" value="UniProtKB-KW"/>
</dbReference>
<evidence type="ECO:0000256" key="6">
    <source>
        <dbReference type="ARBA" id="ARBA00022777"/>
    </source>
</evidence>
<dbReference type="EC" id="2.7.1.21" evidence="11"/>
<organism evidence="13 14">
    <name type="scientific">Acanthaster planci</name>
    <name type="common">Crown-of-thorns starfish</name>
    <dbReference type="NCBI Taxonomy" id="133434"/>
    <lineage>
        <taxon>Eukaryota</taxon>
        <taxon>Metazoa</taxon>
        <taxon>Echinodermata</taxon>
        <taxon>Eleutherozoa</taxon>
        <taxon>Asterozoa</taxon>
        <taxon>Asteroidea</taxon>
        <taxon>Valvatacea</taxon>
        <taxon>Valvatida</taxon>
        <taxon>Acanthasteridae</taxon>
        <taxon>Acanthaster</taxon>
    </lineage>
</organism>
<evidence type="ECO:0000256" key="11">
    <source>
        <dbReference type="RuleBase" id="RU000544"/>
    </source>
</evidence>
<comment type="similarity">
    <text evidence="1 12">Belongs to the thymidine kinase family.</text>
</comment>
<evidence type="ECO:0000256" key="7">
    <source>
        <dbReference type="ARBA" id="ARBA00022833"/>
    </source>
</evidence>
<keyword evidence="13" id="KW-1185">Reference proteome</keyword>
<proteinExistence type="inferred from homology"/>
<dbReference type="RefSeq" id="XP_022080425.1">
    <property type="nucleotide sequence ID" value="XM_022224733.1"/>
</dbReference>
<evidence type="ECO:0000256" key="10">
    <source>
        <dbReference type="ARBA" id="ARBA00048113"/>
    </source>
</evidence>
<dbReference type="PROSITE" id="PS00603">
    <property type="entry name" value="TK_CELLULAR_TYPE"/>
    <property type="match status" value="1"/>
</dbReference>
<sequence length="238" mass="26452">MMARMNSVDNYPTKPGQIQVIFGPMFSGKTTELLRRIKRFEIANYSCLVIKYAKDDRYDKEGVATHDRQVTKAVSTECLYDLLDSSTNHDVIGIDEGQFFPDCIEFAEDMANQGKIVIVAALDGTFQRKGFGNILNLVPLAENVVKLNAVCMMCYQEASYTKRMGMETKLEVIGGADKYMAVCRECFNKPAHPSPTQEENGNSFTTPTCDGTTITSKVHGRKLFPSPCSARNSIAQQS</sequence>
<evidence type="ECO:0000256" key="5">
    <source>
        <dbReference type="ARBA" id="ARBA00022741"/>
    </source>
</evidence>
<keyword evidence="6 11" id="KW-0418">Kinase</keyword>
<dbReference type="CTD" id="7083"/>
<protein>
    <recommendedName>
        <fullName evidence="11">Thymidine kinase</fullName>
        <ecNumber evidence="11">2.7.1.21</ecNumber>
    </recommendedName>
</protein>
<evidence type="ECO:0000256" key="4">
    <source>
        <dbReference type="ARBA" id="ARBA00022723"/>
    </source>
</evidence>
<dbReference type="Proteomes" id="UP000694845">
    <property type="component" value="Unplaced"/>
</dbReference>
<gene>
    <name evidence="14" type="primary">LOC110973713</name>
</gene>
<evidence type="ECO:0000313" key="14">
    <source>
        <dbReference type="RefSeq" id="XP_022080425.1"/>
    </source>
</evidence>
<dbReference type="GO" id="GO:0004797">
    <property type="term" value="F:thymidine kinase activity"/>
    <property type="evidence" value="ECO:0007669"/>
    <property type="project" value="UniProtKB-EC"/>
</dbReference>
<dbReference type="PANTHER" id="PTHR11441:SF0">
    <property type="entry name" value="THYMIDINE KINASE, CYTOSOLIC"/>
    <property type="match status" value="1"/>
</dbReference>